<organism evidence="1 2">
    <name type="scientific">Hordeum vulgare subsp. vulgare</name>
    <name type="common">Domesticated barley</name>
    <dbReference type="NCBI Taxonomy" id="112509"/>
    <lineage>
        <taxon>Eukaryota</taxon>
        <taxon>Viridiplantae</taxon>
        <taxon>Streptophyta</taxon>
        <taxon>Embryophyta</taxon>
        <taxon>Tracheophyta</taxon>
        <taxon>Spermatophyta</taxon>
        <taxon>Magnoliopsida</taxon>
        <taxon>Liliopsida</taxon>
        <taxon>Poales</taxon>
        <taxon>Poaceae</taxon>
        <taxon>BOP clade</taxon>
        <taxon>Pooideae</taxon>
        <taxon>Triticodae</taxon>
        <taxon>Triticeae</taxon>
        <taxon>Hordeinae</taxon>
        <taxon>Hordeum</taxon>
    </lineage>
</organism>
<dbReference type="PANTHER" id="PTHR47169">
    <property type="entry name" value="OS01G0541250 PROTEIN"/>
    <property type="match status" value="1"/>
</dbReference>
<reference evidence="1" key="2">
    <citation type="submission" date="2020-10" db="EMBL/GenBank/DDBJ databases">
        <authorList>
            <person name="Scholz U."/>
            <person name="Mascher M."/>
            <person name="Fiebig A."/>
        </authorList>
    </citation>
    <scope>NUCLEOTIDE SEQUENCE [LARGE SCALE GENOMIC DNA]</scope>
    <source>
        <strain evidence="1">cv. Morex</strain>
    </source>
</reference>
<dbReference type="EnsemblPlants" id="HORVU.MOREX.r3.2HG0175150.1">
    <property type="protein sequence ID" value="HORVU.MOREX.r3.2HG0175150.1.CDS1"/>
    <property type="gene ID" value="HORVU.MOREX.r3.2HG0175150"/>
</dbReference>
<reference evidence="1" key="3">
    <citation type="submission" date="2022-01" db="UniProtKB">
        <authorList>
            <consortium name="EnsemblPlants"/>
        </authorList>
    </citation>
    <scope>IDENTIFICATION</scope>
    <source>
        <strain evidence="1">subsp. vulgare</strain>
    </source>
</reference>
<keyword evidence="2" id="KW-1185">Reference proteome</keyword>
<dbReference type="AlphaFoldDB" id="A0A8I6X937"/>
<evidence type="ECO:0000313" key="1">
    <source>
        <dbReference type="EnsemblPlants" id="HORVU.MOREX.r3.2HG0175150.1.CDS1"/>
    </source>
</evidence>
<dbReference type="Proteomes" id="UP000011116">
    <property type="component" value="Chromosome 2H"/>
</dbReference>
<proteinExistence type="predicted"/>
<reference evidence="2" key="1">
    <citation type="journal article" date="2012" name="Nature">
        <title>A physical, genetic and functional sequence assembly of the barley genome.</title>
        <authorList>
            <consortium name="The International Barley Genome Sequencing Consortium"/>
            <person name="Mayer K.F."/>
            <person name="Waugh R."/>
            <person name="Brown J.W."/>
            <person name="Schulman A."/>
            <person name="Langridge P."/>
            <person name="Platzer M."/>
            <person name="Fincher G.B."/>
            <person name="Muehlbauer G.J."/>
            <person name="Sato K."/>
            <person name="Close T.J."/>
            <person name="Wise R.P."/>
            <person name="Stein N."/>
        </authorList>
    </citation>
    <scope>NUCLEOTIDE SEQUENCE [LARGE SCALE GENOMIC DNA]</scope>
    <source>
        <strain evidence="2">cv. Morex</strain>
    </source>
</reference>
<dbReference type="Gramene" id="HORVU.MOREX.r3.2HG0175150.1">
    <property type="protein sequence ID" value="HORVU.MOREX.r3.2HG0175150.1.CDS1"/>
    <property type="gene ID" value="HORVU.MOREX.r3.2HG0175150"/>
</dbReference>
<dbReference type="GO" id="GO:0003676">
    <property type="term" value="F:nucleic acid binding"/>
    <property type="evidence" value="ECO:0007669"/>
    <property type="project" value="InterPro"/>
</dbReference>
<accession>A0A8I6X937</accession>
<name>A0A8I6X937_HORVV</name>
<dbReference type="PANTHER" id="PTHR47169:SF2">
    <property type="entry name" value="OS01G0541250 PROTEIN"/>
    <property type="match status" value="1"/>
</dbReference>
<dbReference type="InterPro" id="IPR036397">
    <property type="entry name" value="RNaseH_sf"/>
</dbReference>
<protein>
    <submittedName>
        <fullName evidence="1">Uncharacterized protein</fullName>
    </submittedName>
</protein>
<sequence length="473" mass="54169">MFLDLNFSPPRDHEEAIREEASIPEEATIPEEEAIAQEGAIRRSAVNLTNEQRFAVYFALRVIKSRDGDICPDDKLLVATLLNTTVRMVERIWSDANRQIAEGLQVDVSNKKKGRSGRKRKDLDLSRTSTIPLNKRRTIRALARSLSVPRSTLHRRFQMDELKRVTNTVKPTLKPENKVRRLKFCISMLDELWISTSRPLFKPMTNIVHIDEKWYDMTRAKNTYYLLPGEPPPVRTVPNTNSIGKVMFLTAVAKPRYNDDGEVTFNGKIGTWAFVEETEAVRKSKNRAKGTKELKSVKVTRNVSRDYLINKVIPAIQDKWPDEDEGATIFIQQDNAKPHVLPNDVSFREAVEQTDLDIQLVQQPPNSPDFNVLDLCFHNSLQSLTDCRSPKNIRELVEGVEEEFENYEVDKLFRSFVTLQAVMVEVMKNKGGNNYNLPHLHKDRRQNEGRPIIFLSCSAELVAETRALIGEGQ</sequence>
<dbReference type="Gene3D" id="3.30.420.10">
    <property type="entry name" value="Ribonuclease H-like superfamily/Ribonuclease H"/>
    <property type="match status" value="1"/>
</dbReference>
<evidence type="ECO:0000313" key="2">
    <source>
        <dbReference type="Proteomes" id="UP000011116"/>
    </source>
</evidence>